<evidence type="ECO:0000256" key="13">
    <source>
        <dbReference type="ARBA" id="ARBA00023128"/>
    </source>
</evidence>
<comment type="similarity">
    <text evidence="2 15">Belongs to the complex I subunit 4L family.</text>
</comment>
<dbReference type="InterPro" id="IPR039428">
    <property type="entry name" value="NUOK/Mnh_C1-like"/>
</dbReference>
<organism evidence="16">
    <name type="scientific">Panthalis oerstedi</name>
    <dbReference type="NCBI Taxonomy" id="318815"/>
    <lineage>
        <taxon>Eukaryota</taxon>
        <taxon>Metazoa</taxon>
        <taxon>Spiralia</taxon>
        <taxon>Lophotrochozoa</taxon>
        <taxon>Annelida</taxon>
        <taxon>Polychaeta</taxon>
        <taxon>Errantia</taxon>
        <taxon>Phyllodocida</taxon>
        <taxon>Acoetidae</taxon>
        <taxon>Panthalis</taxon>
    </lineage>
</organism>
<dbReference type="EC" id="7.1.1.2" evidence="3 15"/>
<protein>
    <recommendedName>
        <fullName evidence="4 15">NADH-ubiquinone oxidoreductase chain 4L</fullName>
        <ecNumber evidence="3 15">7.1.1.2</ecNumber>
    </recommendedName>
</protein>
<evidence type="ECO:0000256" key="8">
    <source>
        <dbReference type="ARBA" id="ARBA00022967"/>
    </source>
</evidence>
<evidence type="ECO:0000256" key="12">
    <source>
        <dbReference type="ARBA" id="ARBA00023075"/>
    </source>
</evidence>
<keyword evidence="7 15" id="KW-0812">Transmembrane</keyword>
<comment type="catalytic activity">
    <reaction evidence="15">
        <text>a ubiquinone + NADH + 5 H(+)(in) = a ubiquinol + NAD(+) + 4 H(+)(out)</text>
        <dbReference type="Rhea" id="RHEA:29091"/>
        <dbReference type="Rhea" id="RHEA-COMP:9565"/>
        <dbReference type="Rhea" id="RHEA-COMP:9566"/>
        <dbReference type="ChEBI" id="CHEBI:15378"/>
        <dbReference type="ChEBI" id="CHEBI:16389"/>
        <dbReference type="ChEBI" id="CHEBI:17976"/>
        <dbReference type="ChEBI" id="CHEBI:57540"/>
        <dbReference type="ChEBI" id="CHEBI:57945"/>
        <dbReference type="EC" id="7.1.1.2"/>
    </reaction>
</comment>
<evidence type="ECO:0000256" key="15">
    <source>
        <dbReference type="RuleBase" id="RU004419"/>
    </source>
</evidence>
<dbReference type="GO" id="GO:0030964">
    <property type="term" value="C:NADH dehydrogenase complex"/>
    <property type="evidence" value="ECO:0007669"/>
    <property type="project" value="TreeGrafter"/>
</dbReference>
<dbReference type="GO" id="GO:0016651">
    <property type="term" value="F:oxidoreductase activity, acting on NAD(P)H"/>
    <property type="evidence" value="ECO:0007669"/>
    <property type="project" value="InterPro"/>
</dbReference>
<keyword evidence="15" id="KW-0999">Mitochondrion inner membrane</keyword>
<accession>A0A343W6D8</accession>
<evidence type="ECO:0000256" key="4">
    <source>
        <dbReference type="ARBA" id="ARBA00016612"/>
    </source>
</evidence>
<dbReference type="Gene3D" id="1.10.287.3510">
    <property type="match status" value="1"/>
</dbReference>
<evidence type="ECO:0000256" key="9">
    <source>
        <dbReference type="ARBA" id="ARBA00022982"/>
    </source>
</evidence>
<evidence type="ECO:0000256" key="11">
    <source>
        <dbReference type="ARBA" id="ARBA00023027"/>
    </source>
</evidence>
<dbReference type="PANTHER" id="PTHR11434:SF0">
    <property type="entry name" value="NADH-UBIQUINONE OXIDOREDUCTASE CHAIN 4L"/>
    <property type="match status" value="1"/>
</dbReference>
<dbReference type="GO" id="GO:0042773">
    <property type="term" value="P:ATP synthesis coupled electron transport"/>
    <property type="evidence" value="ECO:0007669"/>
    <property type="project" value="UniProtKB-UniRule"/>
</dbReference>
<keyword evidence="6 15" id="KW-0679">Respiratory chain</keyword>
<dbReference type="AlphaFoldDB" id="A0A343W6D8"/>
<feature type="transmembrane region" description="Helical" evidence="15">
    <location>
        <begin position="57"/>
        <end position="79"/>
    </location>
</feature>
<gene>
    <name evidence="16" type="primary">ND4L</name>
</gene>
<dbReference type="EMBL" id="KY753832">
    <property type="protein sequence ID" value="AVW86160.1"/>
    <property type="molecule type" value="Genomic_DNA"/>
</dbReference>
<geneLocation type="mitochondrion" evidence="16"/>
<keyword evidence="8 15" id="KW-1278">Translocase</keyword>
<feature type="transmembrane region" description="Helical" evidence="15">
    <location>
        <begin position="29"/>
        <end position="51"/>
    </location>
</feature>
<keyword evidence="10 15" id="KW-1133">Transmembrane helix</keyword>
<evidence type="ECO:0000256" key="6">
    <source>
        <dbReference type="ARBA" id="ARBA00022660"/>
    </source>
</evidence>
<dbReference type="GO" id="GO:0008137">
    <property type="term" value="F:NADH dehydrogenase (ubiquinone) activity"/>
    <property type="evidence" value="ECO:0007669"/>
    <property type="project" value="UniProtKB-EC"/>
</dbReference>
<keyword evidence="11 15" id="KW-0520">NAD</keyword>
<evidence type="ECO:0000256" key="10">
    <source>
        <dbReference type="ARBA" id="ARBA00022989"/>
    </source>
</evidence>
<dbReference type="PANTHER" id="PTHR11434">
    <property type="entry name" value="NADH-UBIQUINONE OXIDOREDUCTASE SUBUNIT ND4L"/>
    <property type="match status" value="1"/>
</dbReference>
<dbReference type="InterPro" id="IPR001133">
    <property type="entry name" value="NADH_UbQ_OxRdtase_chain4L/K"/>
</dbReference>
<reference evidence="16" key="1">
    <citation type="journal article" date="2018" name="Mol. Phylogenet. Evol.">
        <title>Phylogeny, evolution and mitochondrial gene order rearrangement in scale worms (Aphroditiformia, Annelida).</title>
        <authorList>
            <person name="Zhang Y."/>
            <person name="Sun J."/>
            <person name="Rouse G.W."/>
            <person name="Wiklund H."/>
            <person name="Pleijel F."/>
            <person name="Watanabe H.K."/>
            <person name="Chen C."/>
            <person name="Qian P.-Y."/>
            <person name="Qiu J.-W."/>
        </authorList>
    </citation>
    <scope>NUCLEOTIDE SEQUENCE</scope>
</reference>
<evidence type="ECO:0000256" key="3">
    <source>
        <dbReference type="ARBA" id="ARBA00012944"/>
    </source>
</evidence>
<dbReference type="GO" id="GO:0005743">
    <property type="term" value="C:mitochondrial inner membrane"/>
    <property type="evidence" value="ECO:0007669"/>
    <property type="project" value="UniProtKB-SubCell"/>
</dbReference>
<evidence type="ECO:0000256" key="14">
    <source>
        <dbReference type="ARBA" id="ARBA00023136"/>
    </source>
</evidence>
<keyword evidence="14 15" id="KW-0472">Membrane</keyword>
<evidence type="ECO:0000256" key="2">
    <source>
        <dbReference type="ARBA" id="ARBA00010519"/>
    </source>
</evidence>
<sequence>MPFISSSLLPLSVLATLLAMVMQRNQLLMALLTLEAMILAMTLLILTASSFVNLNELFTSMVLLTFGACEASLGLACLVKMARTFGNDQVSSLSTTKC</sequence>
<keyword evidence="9 15" id="KW-0249">Electron transport</keyword>
<keyword evidence="13 15" id="KW-0496">Mitochondrion</keyword>
<keyword evidence="5 15" id="KW-0813">Transport</keyword>
<name>A0A343W6D8_9ANNE</name>
<proteinExistence type="inferred from homology"/>
<evidence type="ECO:0000313" key="16">
    <source>
        <dbReference type="EMBL" id="AVW86160.1"/>
    </source>
</evidence>
<evidence type="ECO:0000256" key="7">
    <source>
        <dbReference type="ARBA" id="ARBA00022692"/>
    </source>
</evidence>
<feature type="transmembrane region" description="Helical" evidence="15">
    <location>
        <begin position="6"/>
        <end position="22"/>
    </location>
</feature>
<keyword evidence="12 15" id="KW-0830">Ubiquinone</keyword>
<evidence type="ECO:0000256" key="1">
    <source>
        <dbReference type="ARBA" id="ARBA00004225"/>
    </source>
</evidence>
<comment type="function">
    <text evidence="15">Core subunit of the mitochondrial membrane respiratory chain NADH dehydrogenase (Complex I) which catalyzes electron transfer from NADH through the respiratory chain, using ubiquinone as an electron acceptor.</text>
</comment>
<comment type="subcellular location">
    <subcellularLocation>
        <location evidence="15">Mitochondrion inner membrane</location>
        <topology evidence="15">Multi-pass membrane protein</topology>
    </subcellularLocation>
    <subcellularLocation>
        <location evidence="1">Mitochondrion membrane</location>
        <topology evidence="1">Multi-pass membrane protein</topology>
    </subcellularLocation>
</comment>
<dbReference type="Pfam" id="PF00420">
    <property type="entry name" value="Oxidored_q2"/>
    <property type="match status" value="1"/>
</dbReference>
<evidence type="ECO:0000256" key="5">
    <source>
        <dbReference type="ARBA" id="ARBA00022448"/>
    </source>
</evidence>